<accession>A0A2P2KLA2</accession>
<organism evidence="2">
    <name type="scientific">Rhizophora mucronata</name>
    <name type="common">Asiatic mangrove</name>
    <dbReference type="NCBI Taxonomy" id="61149"/>
    <lineage>
        <taxon>Eukaryota</taxon>
        <taxon>Viridiplantae</taxon>
        <taxon>Streptophyta</taxon>
        <taxon>Embryophyta</taxon>
        <taxon>Tracheophyta</taxon>
        <taxon>Spermatophyta</taxon>
        <taxon>Magnoliopsida</taxon>
        <taxon>eudicotyledons</taxon>
        <taxon>Gunneridae</taxon>
        <taxon>Pentapetalae</taxon>
        <taxon>rosids</taxon>
        <taxon>fabids</taxon>
        <taxon>Malpighiales</taxon>
        <taxon>Rhizophoraceae</taxon>
        <taxon>Rhizophora</taxon>
    </lineage>
</organism>
<feature type="region of interest" description="Disordered" evidence="1">
    <location>
        <begin position="33"/>
        <end position="54"/>
    </location>
</feature>
<dbReference type="EMBL" id="GGEC01026013">
    <property type="protein sequence ID" value="MBX06497.1"/>
    <property type="molecule type" value="Transcribed_RNA"/>
</dbReference>
<evidence type="ECO:0000256" key="1">
    <source>
        <dbReference type="SAM" id="MobiDB-lite"/>
    </source>
</evidence>
<protein>
    <submittedName>
        <fullName evidence="2">Endoplasmic reticulum metallopeptidase 1</fullName>
    </submittedName>
</protein>
<proteinExistence type="predicted"/>
<sequence length="54" mass="5945">MERVTGKIIASITATACSSIPLTKSYKVATGECNPESRRHKRNGMTRKMTMGML</sequence>
<reference evidence="2" key="1">
    <citation type="submission" date="2018-02" db="EMBL/GenBank/DDBJ databases">
        <title>Rhizophora mucronata_Transcriptome.</title>
        <authorList>
            <person name="Meera S.P."/>
            <person name="Sreeshan A."/>
            <person name="Augustine A."/>
        </authorList>
    </citation>
    <scope>NUCLEOTIDE SEQUENCE</scope>
    <source>
        <tissue evidence="2">Leaf</tissue>
    </source>
</reference>
<evidence type="ECO:0000313" key="2">
    <source>
        <dbReference type="EMBL" id="MBX06497.1"/>
    </source>
</evidence>
<name>A0A2P2KLA2_RHIMU</name>
<dbReference type="AlphaFoldDB" id="A0A2P2KLA2"/>